<reference evidence="1 2" key="1">
    <citation type="submission" date="2024-02" db="EMBL/GenBank/DDBJ databases">
        <title>First draft genome assembly of two strains of Seiridium cardinale.</title>
        <authorList>
            <person name="Emiliani G."/>
            <person name="Scali E."/>
        </authorList>
    </citation>
    <scope>NUCLEOTIDE SEQUENCE [LARGE SCALE GENOMIC DNA]</scope>
    <source>
        <strain evidence="1 2">BM-138-000479</strain>
    </source>
</reference>
<comment type="caution">
    <text evidence="1">The sequence shown here is derived from an EMBL/GenBank/DDBJ whole genome shotgun (WGS) entry which is preliminary data.</text>
</comment>
<name>A0ABR2Y012_9PEZI</name>
<sequence length="160" mass="18469">MVDFSSTPVITGILDWHGPIFAPDFMAATAPRWLWRTQEEDETPAEQTNEENSDLYEPKFDKNLEPIDVIDIEPDSPEDAEIKEAFDNIMGEEWKRQAYSLDYIFARRILLASFAIYGWGPYEAQQIKDLKSSRDKHFLSSVLTKLPIKRTSCSTYDVVL</sequence>
<protein>
    <submittedName>
        <fullName evidence="1">Aminoglycoside phosphotransferase domain-containing protein</fullName>
    </submittedName>
</protein>
<dbReference type="Proteomes" id="UP001465668">
    <property type="component" value="Unassembled WGS sequence"/>
</dbReference>
<evidence type="ECO:0000313" key="2">
    <source>
        <dbReference type="Proteomes" id="UP001465668"/>
    </source>
</evidence>
<dbReference type="EMBL" id="JARVKM010000011">
    <property type="protein sequence ID" value="KAK9779347.1"/>
    <property type="molecule type" value="Genomic_DNA"/>
</dbReference>
<organism evidence="1 2">
    <name type="scientific">Seiridium cardinale</name>
    <dbReference type="NCBI Taxonomy" id="138064"/>
    <lineage>
        <taxon>Eukaryota</taxon>
        <taxon>Fungi</taxon>
        <taxon>Dikarya</taxon>
        <taxon>Ascomycota</taxon>
        <taxon>Pezizomycotina</taxon>
        <taxon>Sordariomycetes</taxon>
        <taxon>Xylariomycetidae</taxon>
        <taxon>Amphisphaeriales</taxon>
        <taxon>Sporocadaceae</taxon>
        <taxon>Seiridium</taxon>
    </lineage>
</organism>
<proteinExistence type="predicted"/>
<evidence type="ECO:0000313" key="1">
    <source>
        <dbReference type="EMBL" id="KAK9779347.1"/>
    </source>
</evidence>
<gene>
    <name evidence="1" type="ORF">SCAR479_03829</name>
</gene>
<accession>A0ABR2Y012</accession>
<keyword evidence="2" id="KW-1185">Reference proteome</keyword>